<name>A0A1T4KLD9_9FUSO</name>
<sequence length="182" mass="20532">MNLKVQIGLKSQIEALLLLGGEDIKLKELSKFFNISQGKLVEILLELKEERKGTGINIEIDGENIYLVTNPLCGEIVNSFFNQETKPKKLSPAALETLSIIAYHQPITKSEIEAIRGVSVDRIIQNIEEKKFIRNCGKKESIGRPNLYEVTDKFLGYLGINSVEELPDYAKIKEKINGRNEN</sequence>
<dbReference type="Pfam" id="PF04079">
    <property type="entry name" value="SMC_ScpB"/>
    <property type="match status" value="1"/>
</dbReference>
<reference evidence="5 6" key="1">
    <citation type="submission" date="2017-02" db="EMBL/GenBank/DDBJ databases">
        <authorList>
            <person name="Peterson S.W."/>
        </authorList>
    </citation>
    <scope>NUCLEOTIDE SEQUENCE [LARGE SCALE GENOMIC DNA]</scope>
    <source>
        <strain evidence="5 6">ATCC 700028</strain>
    </source>
</reference>
<keyword evidence="1" id="KW-0963">Cytoplasm</keyword>
<accession>A0A1T4KLD9</accession>
<dbReference type="PIRSF" id="PIRSF019345">
    <property type="entry name" value="ScpB"/>
    <property type="match status" value="1"/>
</dbReference>
<dbReference type="EMBL" id="FUWX01000005">
    <property type="protein sequence ID" value="SJZ43214.1"/>
    <property type="molecule type" value="Genomic_DNA"/>
</dbReference>
<organism evidence="5 6">
    <name type="scientific">Cetobacterium ceti</name>
    <dbReference type="NCBI Taxonomy" id="180163"/>
    <lineage>
        <taxon>Bacteria</taxon>
        <taxon>Fusobacteriati</taxon>
        <taxon>Fusobacteriota</taxon>
        <taxon>Fusobacteriia</taxon>
        <taxon>Fusobacteriales</taxon>
        <taxon>Fusobacteriaceae</taxon>
        <taxon>Cetobacterium</taxon>
    </lineage>
</organism>
<dbReference type="STRING" id="180163.SAMN02745174_00485"/>
<keyword evidence="4" id="KW-0131">Cell cycle</keyword>
<dbReference type="SUPFAM" id="SSF46785">
    <property type="entry name" value="Winged helix' DNA-binding domain"/>
    <property type="match status" value="2"/>
</dbReference>
<keyword evidence="6" id="KW-1185">Reference proteome</keyword>
<dbReference type="NCBIfam" id="TIGR00281">
    <property type="entry name" value="SMC-Scp complex subunit ScpB"/>
    <property type="match status" value="1"/>
</dbReference>
<dbReference type="GO" id="GO:0051304">
    <property type="term" value="P:chromosome separation"/>
    <property type="evidence" value="ECO:0007669"/>
    <property type="project" value="InterPro"/>
</dbReference>
<dbReference type="PANTHER" id="PTHR34298:SF2">
    <property type="entry name" value="SEGREGATION AND CONDENSATION PROTEIN B"/>
    <property type="match status" value="1"/>
</dbReference>
<evidence type="ECO:0000256" key="2">
    <source>
        <dbReference type="ARBA" id="ARBA00022618"/>
    </source>
</evidence>
<protein>
    <submittedName>
        <fullName evidence="5">Segregation and condensation protein B</fullName>
    </submittedName>
</protein>
<keyword evidence="2" id="KW-0132">Cell division</keyword>
<dbReference type="InterPro" id="IPR005234">
    <property type="entry name" value="ScpB_csome_segregation"/>
</dbReference>
<keyword evidence="3" id="KW-0159">Chromosome partition</keyword>
<dbReference type="InterPro" id="IPR036388">
    <property type="entry name" value="WH-like_DNA-bd_sf"/>
</dbReference>
<dbReference type="GO" id="GO:0051301">
    <property type="term" value="P:cell division"/>
    <property type="evidence" value="ECO:0007669"/>
    <property type="project" value="UniProtKB-KW"/>
</dbReference>
<evidence type="ECO:0000313" key="6">
    <source>
        <dbReference type="Proteomes" id="UP000191153"/>
    </source>
</evidence>
<evidence type="ECO:0000256" key="3">
    <source>
        <dbReference type="ARBA" id="ARBA00022829"/>
    </source>
</evidence>
<gene>
    <name evidence="5" type="ORF">SAMN02745174_00485</name>
</gene>
<dbReference type="PANTHER" id="PTHR34298">
    <property type="entry name" value="SEGREGATION AND CONDENSATION PROTEIN B"/>
    <property type="match status" value="1"/>
</dbReference>
<dbReference type="InterPro" id="IPR036390">
    <property type="entry name" value="WH_DNA-bd_sf"/>
</dbReference>
<dbReference type="Proteomes" id="UP000191153">
    <property type="component" value="Unassembled WGS sequence"/>
</dbReference>
<evidence type="ECO:0000256" key="4">
    <source>
        <dbReference type="ARBA" id="ARBA00023306"/>
    </source>
</evidence>
<dbReference type="RefSeq" id="WP_407641420.1">
    <property type="nucleotide sequence ID" value="NZ_FUWX01000005.1"/>
</dbReference>
<dbReference type="AlphaFoldDB" id="A0A1T4KLD9"/>
<dbReference type="Gene3D" id="1.10.10.10">
    <property type="entry name" value="Winged helix-like DNA-binding domain superfamily/Winged helix DNA-binding domain"/>
    <property type="match status" value="2"/>
</dbReference>
<evidence type="ECO:0000313" key="5">
    <source>
        <dbReference type="EMBL" id="SJZ43214.1"/>
    </source>
</evidence>
<proteinExistence type="predicted"/>
<evidence type="ECO:0000256" key="1">
    <source>
        <dbReference type="ARBA" id="ARBA00022490"/>
    </source>
</evidence>